<evidence type="ECO:0000256" key="2">
    <source>
        <dbReference type="ARBA" id="ARBA00007937"/>
    </source>
</evidence>
<dbReference type="Proteomes" id="UP001202328">
    <property type="component" value="Unassembled WGS sequence"/>
</dbReference>
<feature type="domain" description="Phospholipid/glycerol acyltransferase" evidence="9">
    <location>
        <begin position="380"/>
        <end position="481"/>
    </location>
</feature>
<evidence type="ECO:0000256" key="4">
    <source>
        <dbReference type="ARBA" id="ARBA00022692"/>
    </source>
</evidence>
<keyword evidence="6 8" id="KW-0472">Membrane</keyword>
<dbReference type="CDD" id="cd06551">
    <property type="entry name" value="LPLAT"/>
    <property type="match status" value="1"/>
</dbReference>
<evidence type="ECO:0000256" key="8">
    <source>
        <dbReference type="SAM" id="Phobius"/>
    </source>
</evidence>
<organism evidence="10 11">
    <name type="scientific">Papaver atlanticum</name>
    <dbReference type="NCBI Taxonomy" id="357466"/>
    <lineage>
        <taxon>Eukaryota</taxon>
        <taxon>Viridiplantae</taxon>
        <taxon>Streptophyta</taxon>
        <taxon>Embryophyta</taxon>
        <taxon>Tracheophyta</taxon>
        <taxon>Spermatophyta</taxon>
        <taxon>Magnoliopsida</taxon>
        <taxon>Ranunculales</taxon>
        <taxon>Papaveraceae</taxon>
        <taxon>Papaveroideae</taxon>
        <taxon>Papaver</taxon>
    </lineage>
</organism>
<reference evidence="10" key="1">
    <citation type="submission" date="2022-04" db="EMBL/GenBank/DDBJ databases">
        <title>A functionally conserved STORR gene fusion in Papaver species that diverged 16.8 million years ago.</title>
        <authorList>
            <person name="Catania T."/>
        </authorList>
    </citation>
    <scope>NUCLEOTIDE SEQUENCE</scope>
    <source>
        <strain evidence="10">S-188037</strain>
    </source>
</reference>
<comment type="similarity">
    <text evidence="2">Belongs to the GPAT/DAPAT family.</text>
</comment>
<dbReference type="Pfam" id="PF01553">
    <property type="entry name" value="Acyltransferase"/>
    <property type="match status" value="1"/>
</dbReference>
<dbReference type="EMBL" id="JAJJMB010017971">
    <property type="protein sequence ID" value="KAI3833273.1"/>
    <property type="molecule type" value="Genomic_DNA"/>
</dbReference>
<name>A0AAD4X310_9MAGN</name>
<dbReference type="AlphaFoldDB" id="A0AAD4X310"/>
<dbReference type="GO" id="GO:0010143">
    <property type="term" value="P:cutin biosynthetic process"/>
    <property type="evidence" value="ECO:0007669"/>
    <property type="project" value="TreeGrafter"/>
</dbReference>
<gene>
    <name evidence="10" type="ORF">MKW98_006372</name>
</gene>
<dbReference type="InterPro" id="IPR056462">
    <property type="entry name" value="HAD_RAM2/GPAT1-8"/>
</dbReference>
<accession>A0AAD4X310</accession>
<dbReference type="GO" id="GO:0090447">
    <property type="term" value="F:glycerol-3-phosphate 2-O-acyltransferase activity"/>
    <property type="evidence" value="ECO:0007669"/>
    <property type="project" value="TreeGrafter"/>
</dbReference>
<evidence type="ECO:0000256" key="3">
    <source>
        <dbReference type="ARBA" id="ARBA00022679"/>
    </source>
</evidence>
<dbReference type="GO" id="GO:0016020">
    <property type="term" value="C:membrane"/>
    <property type="evidence" value="ECO:0007669"/>
    <property type="project" value="UniProtKB-SubCell"/>
</dbReference>
<feature type="transmembrane region" description="Helical" evidence="8">
    <location>
        <begin position="297"/>
        <end position="317"/>
    </location>
</feature>
<evidence type="ECO:0000313" key="11">
    <source>
        <dbReference type="Proteomes" id="UP001202328"/>
    </source>
</evidence>
<dbReference type="PANTHER" id="PTHR15486:SF62">
    <property type="entry name" value="GLYCEROL-3-PHOSPHATE ACYLTRANSFERASE 2-RELATED"/>
    <property type="match status" value="1"/>
</dbReference>
<sequence>MAGKALPFKSLLLFFSRILLRKLRNPTKSSHLHRKVSINTITSTQAKLQKYPSLSQRSVDQVISKNQTLIFDMEGSLLKSSSSSVMFPYFMLVAFEASGIFRALILLLMYPIICLVDEEMSLSIMVMVCFFGIKEKSFKVGRAVLPKFFLEDVGLEGFGVLMRGGKKVGVSDFPRIMVESFLKEYLEIDVVVGRELKTFHGYYLGLMQDKKKSSGAVFDEIFGTHEDRLMGNNPSDVIGIGSFNKPLDHQLFSHCKEIYYVSEADKRSWQYLPRNKYPKPLIFHDGRLVLKPTPLNSLAVFMWFPLGICLAIIRGIIGVTLPYRFAGPILALLGLRLNLSRPNSTNSIPSSITTNNQNQQNEENDQNTLQNGQEKKKKGVLYVCNHRTLLDPLYLSAALCTPITAVTYSLSRVSEILAPIKTVRLTRHRVKDANMMEKLLSQGDLIVCPEGTTCREPYLLRFSPLFAEMSDKIVPVAMDAHVSMFYGTTAGGLKCLDPLFFLMNPSPSYTVRLLDTVAGAASPLSLSTCQNENADHEVSRFKIANHIQEELGKALGFECTKLTRKDKYLILAGNEGIVKNR</sequence>
<evidence type="ECO:0000259" key="9">
    <source>
        <dbReference type="SMART" id="SM00563"/>
    </source>
</evidence>
<keyword evidence="5 8" id="KW-1133">Transmembrane helix</keyword>
<proteinExistence type="inferred from homology"/>
<dbReference type="SMART" id="SM00563">
    <property type="entry name" value="PlsC"/>
    <property type="match status" value="1"/>
</dbReference>
<dbReference type="InterPro" id="IPR002123">
    <property type="entry name" value="Plipid/glycerol_acylTrfase"/>
</dbReference>
<feature type="region of interest" description="Disordered" evidence="7">
    <location>
        <begin position="346"/>
        <end position="373"/>
    </location>
</feature>
<dbReference type="Pfam" id="PF23270">
    <property type="entry name" value="HAD_RAM2_N"/>
    <property type="match status" value="1"/>
</dbReference>
<dbReference type="PANTHER" id="PTHR15486">
    <property type="entry name" value="ANCIENT UBIQUITOUS PROTEIN"/>
    <property type="match status" value="1"/>
</dbReference>
<feature type="transmembrane region" description="Helical" evidence="8">
    <location>
        <begin position="89"/>
        <end position="116"/>
    </location>
</feature>
<dbReference type="SUPFAM" id="SSF69593">
    <property type="entry name" value="Glycerol-3-phosphate (1)-acyltransferase"/>
    <property type="match status" value="1"/>
</dbReference>
<keyword evidence="11" id="KW-1185">Reference proteome</keyword>
<comment type="subcellular location">
    <subcellularLocation>
        <location evidence="1">Membrane</location>
        <topology evidence="1">Multi-pass membrane protein</topology>
    </subcellularLocation>
</comment>
<evidence type="ECO:0000256" key="1">
    <source>
        <dbReference type="ARBA" id="ARBA00004141"/>
    </source>
</evidence>
<feature type="compositionally biased region" description="Low complexity" evidence="7">
    <location>
        <begin position="346"/>
        <end position="371"/>
    </location>
</feature>
<keyword evidence="3" id="KW-0808">Transferase</keyword>
<keyword evidence="4 8" id="KW-0812">Transmembrane</keyword>
<evidence type="ECO:0000313" key="10">
    <source>
        <dbReference type="EMBL" id="KAI3833273.1"/>
    </source>
</evidence>
<evidence type="ECO:0000256" key="5">
    <source>
        <dbReference type="ARBA" id="ARBA00022989"/>
    </source>
</evidence>
<evidence type="ECO:0000256" key="7">
    <source>
        <dbReference type="SAM" id="MobiDB-lite"/>
    </source>
</evidence>
<comment type="caution">
    <text evidence="10">The sequence shown here is derived from an EMBL/GenBank/DDBJ whole genome shotgun (WGS) entry which is preliminary data.</text>
</comment>
<protein>
    <recommendedName>
        <fullName evidence="9">Phospholipid/glycerol acyltransferase domain-containing protein</fullName>
    </recommendedName>
</protein>
<dbReference type="GO" id="GO:0016791">
    <property type="term" value="F:phosphatase activity"/>
    <property type="evidence" value="ECO:0007669"/>
    <property type="project" value="TreeGrafter"/>
</dbReference>
<evidence type="ECO:0000256" key="6">
    <source>
        <dbReference type="ARBA" id="ARBA00023136"/>
    </source>
</evidence>